<evidence type="ECO:0000256" key="1">
    <source>
        <dbReference type="ARBA" id="ARBA00023043"/>
    </source>
</evidence>
<keyword evidence="1 2" id="KW-0040">ANK repeat</keyword>
<dbReference type="PROSITE" id="PS50088">
    <property type="entry name" value="ANK_REPEAT"/>
    <property type="match status" value="2"/>
</dbReference>
<feature type="region of interest" description="Disordered" evidence="3">
    <location>
        <begin position="425"/>
        <end position="453"/>
    </location>
</feature>
<feature type="domain" description="IPT/TIG" evidence="5">
    <location>
        <begin position="812"/>
        <end position="893"/>
    </location>
</feature>
<dbReference type="FunFam" id="1.25.40.20:FF:000470">
    <property type="entry name" value="Suppressor protein SPT23, putative"/>
    <property type="match status" value="1"/>
</dbReference>
<gene>
    <name evidence="6" type="ordered locus">CNC06520</name>
</gene>
<dbReference type="HOGENOM" id="CLU_250347_0_0_1"/>
<dbReference type="OrthoDB" id="71307at2759"/>
<feature type="compositionally biased region" description="Low complexity" evidence="3">
    <location>
        <begin position="597"/>
        <end position="607"/>
    </location>
</feature>
<dbReference type="SUPFAM" id="SSF48403">
    <property type="entry name" value="Ankyrin repeat"/>
    <property type="match status" value="1"/>
</dbReference>
<dbReference type="InterPro" id="IPR014756">
    <property type="entry name" value="Ig_E-set"/>
</dbReference>
<feature type="repeat" description="ANK" evidence="2">
    <location>
        <begin position="1018"/>
        <end position="1050"/>
    </location>
</feature>
<dbReference type="PANTHER" id="PTHR23335:SF1">
    <property type="entry name" value="CALMODULIN-BINDING TRANSCRIPTION ACTIVATOR, ISOFORM F"/>
    <property type="match status" value="1"/>
</dbReference>
<feature type="region of interest" description="Disordered" evidence="3">
    <location>
        <begin position="580"/>
        <end position="607"/>
    </location>
</feature>
<feature type="region of interest" description="Disordered" evidence="3">
    <location>
        <begin position="779"/>
        <end position="808"/>
    </location>
</feature>
<evidence type="ECO:0000313" key="6">
    <source>
        <dbReference type="EMBL" id="AAW42600.2"/>
    </source>
</evidence>
<feature type="region of interest" description="Disordered" evidence="3">
    <location>
        <begin position="1"/>
        <end position="89"/>
    </location>
</feature>
<feature type="compositionally biased region" description="Low complexity" evidence="3">
    <location>
        <begin position="302"/>
        <end position="317"/>
    </location>
</feature>
<feature type="region of interest" description="Disordered" evidence="3">
    <location>
        <begin position="287"/>
        <end position="348"/>
    </location>
</feature>
<evidence type="ECO:0000256" key="3">
    <source>
        <dbReference type="SAM" id="MobiDB-lite"/>
    </source>
</evidence>
<organism evidence="6 7">
    <name type="scientific">Cryptococcus deneoformans (strain JEC21 / ATCC MYA-565)</name>
    <name type="common">Cryptococcus neoformans var. neoformans serotype D</name>
    <dbReference type="NCBI Taxonomy" id="214684"/>
    <lineage>
        <taxon>Eukaryota</taxon>
        <taxon>Fungi</taxon>
        <taxon>Dikarya</taxon>
        <taxon>Basidiomycota</taxon>
        <taxon>Agaricomycotina</taxon>
        <taxon>Tremellomycetes</taxon>
        <taxon>Tremellales</taxon>
        <taxon>Cryptococcaceae</taxon>
        <taxon>Cryptococcus</taxon>
        <taxon>Cryptococcus neoformans species complex</taxon>
    </lineage>
</organism>
<name>Q5KJH6_CRYD1</name>
<dbReference type="SUPFAM" id="SSF81296">
    <property type="entry name" value="E set domains"/>
    <property type="match status" value="1"/>
</dbReference>
<dbReference type="Pfam" id="PF01833">
    <property type="entry name" value="TIG"/>
    <property type="match status" value="1"/>
</dbReference>
<feature type="compositionally biased region" description="Polar residues" evidence="3">
    <location>
        <begin position="943"/>
        <end position="956"/>
    </location>
</feature>
<reference evidence="6 7" key="1">
    <citation type="journal article" date="2005" name="Science">
        <title>The genome of the basidiomycetous yeast and human pathogen Cryptococcus neoformans.</title>
        <authorList>
            <person name="Loftus B.J."/>
            <person name="Fung E."/>
            <person name="Roncaglia P."/>
            <person name="Rowley D."/>
            <person name="Amedeo P."/>
            <person name="Bruno D."/>
            <person name="Vamathevan J."/>
            <person name="Miranda M."/>
            <person name="Anderson I.J."/>
            <person name="Fraser J.A."/>
            <person name="Allen J.E."/>
            <person name="Bosdet I.E."/>
            <person name="Brent M.R."/>
            <person name="Chiu R."/>
            <person name="Doering T.L."/>
            <person name="Donlin M.J."/>
            <person name="D'Souza C.A."/>
            <person name="Fox D.S."/>
            <person name="Grinberg V."/>
            <person name="Fu J."/>
            <person name="Fukushima M."/>
            <person name="Haas B.J."/>
            <person name="Huang J.C."/>
            <person name="Janbon G."/>
            <person name="Jones S.J."/>
            <person name="Koo H.L."/>
            <person name="Krzywinski M.I."/>
            <person name="Kwon-Chung J.K."/>
            <person name="Lengeler K.B."/>
            <person name="Maiti R."/>
            <person name="Marra M.A."/>
            <person name="Marra R.E."/>
            <person name="Mathewson C.A."/>
            <person name="Mitchell T.G."/>
            <person name="Pertea M."/>
            <person name="Riggs F.R."/>
            <person name="Salzberg S.L."/>
            <person name="Schein J.E."/>
            <person name="Shvartsbeyn A."/>
            <person name="Shin H."/>
            <person name="Shumway M."/>
            <person name="Specht C.A."/>
            <person name="Suh B.B."/>
            <person name="Tenney A."/>
            <person name="Utterback T.R."/>
            <person name="Wickes B.L."/>
            <person name="Wortman J.R."/>
            <person name="Wye N.H."/>
            <person name="Kronstad J.W."/>
            <person name="Lodge J.K."/>
            <person name="Heitman J."/>
            <person name="Davis R.W."/>
            <person name="Fraser C.M."/>
            <person name="Hyman R.W."/>
        </authorList>
    </citation>
    <scope>NUCLEOTIDE SEQUENCE [LARGE SCALE GENOMIC DNA]</scope>
    <source>
        <strain evidence="7">JEC21 / ATCC MYA-565</strain>
    </source>
</reference>
<keyword evidence="7" id="KW-1185">Reference proteome</keyword>
<keyword evidence="4" id="KW-1133">Transmembrane helix</keyword>
<feature type="transmembrane region" description="Helical" evidence="4">
    <location>
        <begin position="1430"/>
        <end position="1460"/>
    </location>
</feature>
<accession>Q5KJH6</accession>
<feature type="compositionally biased region" description="Low complexity" evidence="3">
    <location>
        <begin position="969"/>
        <end position="985"/>
    </location>
</feature>
<proteinExistence type="predicted"/>
<feature type="repeat" description="ANK" evidence="2">
    <location>
        <begin position="1051"/>
        <end position="1083"/>
    </location>
</feature>
<dbReference type="InterPro" id="IPR013783">
    <property type="entry name" value="Ig-like_fold"/>
</dbReference>
<feature type="compositionally biased region" description="Pro residues" evidence="3">
    <location>
        <begin position="787"/>
        <end position="802"/>
    </location>
</feature>
<dbReference type="GeneID" id="3256658"/>
<dbReference type="InterPro" id="IPR002909">
    <property type="entry name" value="IPT_dom"/>
</dbReference>
<dbReference type="Gene3D" id="2.60.40.10">
    <property type="entry name" value="Immunoglobulins"/>
    <property type="match status" value="1"/>
</dbReference>
<evidence type="ECO:0000313" key="7">
    <source>
        <dbReference type="Proteomes" id="UP000002149"/>
    </source>
</evidence>
<dbReference type="GO" id="GO:0003712">
    <property type="term" value="F:transcription coregulator activity"/>
    <property type="evidence" value="ECO:0000318"/>
    <property type="project" value="GO_Central"/>
</dbReference>
<dbReference type="VEuPathDB" id="FungiDB:CNC06520"/>
<dbReference type="Proteomes" id="UP000002149">
    <property type="component" value="Chromosome 3"/>
</dbReference>
<feature type="compositionally biased region" description="Polar residues" evidence="3">
    <location>
        <begin position="505"/>
        <end position="514"/>
    </location>
</feature>
<dbReference type="KEGG" id="cne:CNC06520"/>
<dbReference type="Gene3D" id="1.25.40.20">
    <property type="entry name" value="Ankyrin repeat-containing domain"/>
    <property type="match status" value="1"/>
</dbReference>
<dbReference type="eggNOG" id="KOG3836">
    <property type="taxonomic scope" value="Eukaryota"/>
</dbReference>
<dbReference type="GO" id="GO:0003690">
    <property type="term" value="F:double-stranded DNA binding"/>
    <property type="evidence" value="ECO:0000318"/>
    <property type="project" value="GO_Central"/>
</dbReference>
<dbReference type="SMART" id="SM00429">
    <property type="entry name" value="IPT"/>
    <property type="match status" value="1"/>
</dbReference>
<dbReference type="InterPro" id="IPR002110">
    <property type="entry name" value="Ankyrin_rpt"/>
</dbReference>
<keyword evidence="4" id="KW-0472">Membrane</keyword>
<dbReference type="PaxDb" id="214684-Q5KJH6"/>
<dbReference type="Pfam" id="PF12796">
    <property type="entry name" value="Ank_2"/>
    <property type="match status" value="1"/>
</dbReference>
<sequence length="1471" mass="157019">MLPIDSPSVFSSPFSARSTIESSPEAVGGQNSDPRSNGHGIEAPAGVMQALLGEVNGSHAQKPLPITRSSLPAQPQQYQSSRSDIKPLLDTKPFHSVSTPMAGSSKVSDRVSAMNSAGIPSVSANTGASAYGGSRAEPPKRMYDVEGLSTVDPSLDDLMAGSNGRNQLLLQGDPLYADKSRVETAIRVIIDILRLAPLHSPIPPPSLHPLIPKGPNGDLLMTFERISTFHGLRLQAGTTTKNSSKKQLQAIGHIPKDKLAYLETAVYMSGEDGKRVYVCKRCRNRETRRREAKDRNRKRAQPATSDSDAASPASKPPRQSLVPPSVDFITAENPDDYDPKRAGQMVEEPSWDPDCADWRHDIVLFNTPAEVKLEDGSCNWLPFRVVCYGKCHGEKVGFRIKFTLRTYDGRILATSMTKPIRITDDHKTDTKAKPKPIAIEGPPQPAVARRKARPNVALMASSRPQSPSPSEAESVQSFQSLGEAGAVIQKQTPSVRAGKPYERPIQSTQPSQAPSPVSYVAAQMAGLPSANFFSNGTNGVTPSHAPPPQTAHQPMQMSNDLNMSQYIHTVSPHELRGPQFQSTSTNISSYSVPHSGTPSAASSTAASPRTQMAGIQDDIMKSGFPAGLLESLGLNRPNGNAGQGQGPMLYHARDTDAEMANLISGGFDDLFAGSSRASVSSMDNDQASVSSASVFSGWDDRSSAMFSQSGLPPGTTVVEDVDEDMEKYLDYTGENGVQGDHQRSRVASSFSSPLTGSNFSGLPFDEPFHSPLNSDLRHQIQEQQRQPIPPQSSFPALVPAPAPALTAPQAPQPAITHVIPGEGPMAGGPTIAIAGQAFQPGMVVVFGQRPAATEFVSSGFMQCKLPPSAFAGVVEVTIQGIGSVAGKMVFSYTDMEKDAMKLALAIQSHYQGSQSDPTYRLAHQVARSSSSQRSHSNSASPSGQSPGDNLNISAAANLNVMDTGEDTDSQTSSLDSKSTDDSTNSDLQSTIITFLASIDSHAPGSLRASGAINHTNASQQTLLHIASAMGFSRLVRRLIIGGAQIDVQDTNGYTPLAFAALCGRHTCARVLIEAGAWYDRATNYGEMPLDLAKFGEHSKVERLLLSAVWSTTAEPIETGAVAAVMAGGMGERGSQKASGGSPRSVAASLTSSIDDDNPSSSSEVEDDVTKFRRSSMPSRPRSKSRQSKDKRPMSIKSGRSERHHLSSISVVRAPSNVGETMDDPPPYAPPTDHSRIGVHPAHADDHDSWMKALASLPHVPHFLPSGVWDHLPSRHSLFGSDKSARTASEHEHGSSSHGWVAFPTPSWETLTRMASPEEVKLFTQAMAAAALNAVVQTGATTPAIRSGPRARKSNAGLPAADTELDMDAEGEGRKKGREDEEGVKNGSKSRRRKSASASGLGGATMVSAKRSDSASPDNVVNHVKRDRMLYLFWLPILLFVGFWLLVSALPIATGFGLIYARKITKAIKGRM</sequence>
<feature type="compositionally biased region" description="Polar residues" evidence="3">
    <location>
        <begin position="8"/>
        <end position="22"/>
    </location>
</feature>
<dbReference type="Pfam" id="PF25603">
    <property type="entry name" value="SPT23_MGA2_DBD"/>
    <property type="match status" value="1"/>
</dbReference>
<protein>
    <submittedName>
        <fullName evidence="6">Suppressor protein SPT23, putative</fullName>
    </submittedName>
</protein>
<dbReference type="EMBL" id="AE017343">
    <property type="protein sequence ID" value="AAW42600.2"/>
    <property type="molecule type" value="Genomic_DNA"/>
</dbReference>
<feature type="compositionally biased region" description="Low complexity" evidence="3">
    <location>
        <begin position="928"/>
        <end position="942"/>
    </location>
</feature>
<feature type="region of interest" description="Disordered" evidence="3">
    <location>
        <begin position="1130"/>
        <end position="1231"/>
    </location>
</feature>
<dbReference type="PANTHER" id="PTHR23335">
    <property type="entry name" value="CALMODULIN-BINDING TRANSCRIPTION ACTIVATOR CAMTA"/>
    <property type="match status" value="1"/>
</dbReference>
<feature type="region of interest" description="Disordered" evidence="3">
    <location>
        <begin position="915"/>
        <end position="985"/>
    </location>
</feature>
<dbReference type="PROSITE" id="PS50297">
    <property type="entry name" value="ANK_REP_REGION"/>
    <property type="match status" value="2"/>
</dbReference>
<dbReference type="InterPro" id="IPR036770">
    <property type="entry name" value="Ankyrin_rpt-contain_sf"/>
</dbReference>
<dbReference type="RefSeq" id="XP_024512519.1">
    <property type="nucleotide sequence ID" value="XM_024656887.1"/>
</dbReference>
<feature type="region of interest" description="Disordered" evidence="3">
    <location>
        <begin position="1342"/>
        <end position="1418"/>
    </location>
</feature>
<feature type="region of interest" description="Disordered" evidence="3">
    <location>
        <begin position="486"/>
        <end position="514"/>
    </location>
</feature>
<dbReference type="GO" id="GO:0005634">
    <property type="term" value="C:nucleus"/>
    <property type="evidence" value="ECO:0000318"/>
    <property type="project" value="GO_Central"/>
</dbReference>
<dbReference type="SMART" id="SM00248">
    <property type="entry name" value="ANK"/>
    <property type="match status" value="2"/>
</dbReference>
<feature type="region of interest" description="Disordered" evidence="3">
    <location>
        <begin position="732"/>
        <end position="752"/>
    </location>
</feature>
<dbReference type="InterPro" id="IPR057962">
    <property type="entry name" value="SPT23_MGA2_DBD"/>
</dbReference>
<feature type="compositionally biased region" description="Polar residues" evidence="3">
    <location>
        <begin position="580"/>
        <end position="596"/>
    </location>
</feature>
<evidence type="ECO:0000259" key="5">
    <source>
        <dbReference type="SMART" id="SM00429"/>
    </source>
</evidence>
<evidence type="ECO:0000256" key="4">
    <source>
        <dbReference type="SAM" id="Phobius"/>
    </source>
</evidence>
<keyword evidence="4" id="KW-0812">Transmembrane</keyword>
<dbReference type="InParanoid" id="Q5KJH6"/>
<evidence type="ECO:0000256" key="2">
    <source>
        <dbReference type="PROSITE-ProRule" id="PRU00023"/>
    </source>
</evidence>
<feature type="compositionally biased region" description="Basic and acidic residues" evidence="3">
    <location>
        <begin position="1186"/>
        <end position="1204"/>
    </location>
</feature>
<dbReference type="GO" id="GO:0006357">
    <property type="term" value="P:regulation of transcription by RNA polymerase II"/>
    <property type="evidence" value="ECO:0000318"/>
    <property type="project" value="GO_Central"/>
</dbReference>
<feature type="compositionally biased region" description="Polar residues" evidence="3">
    <location>
        <begin position="67"/>
        <end position="82"/>
    </location>
</feature>
<dbReference type="STRING" id="214684.Q5KJH6"/>